<organism evidence="2 3">
    <name type="scientific">Vibrio ostreae</name>
    <dbReference type="NCBI Taxonomy" id="2841925"/>
    <lineage>
        <taxon>Bacteria</taxon>
        <taxon>Pseudomonadati</taxon>
        <taxon>Pseudomonadota</taxon>
        <taxon>Gammaproteobacteria</taxon>
        <taxon>Vibrionales</taxon>
        <taxon>Vibrionaceae</taxon>
        <taxon>Vibrio</taxon>
    </lineage>
</organism>
<dbReference type="Pfam" id="PF04023">
    <property type="entry name" value="FeoA"/>
    <property type="match status" value="1"/>
</dbReference>
<dbReference type="PANTHER" id="PTHR42954:SF2">
    <property type="entry name" value="FE(2+) TRANSPORT PROTEIN A"/>
    <property type="match status" value="1"/>
</dbReference>
<accession>A0A975UAC1</accession>
<dbReference type="KEGG" id="vos:KNV97_07595"/>
<proteinExistence type="predicted"/>
<dbReference type="GO" id="GO:0046914">
    <property type="term" value="F:transition metal ion binding"/>
    <property type="evidence" value="ECO:0007669"/>
    <property type="project" value="InterPro"/>
</dbReference>
<feature type="domain" description="Ferrous iron transporter FeoA-like" evidence="1">
    <location>
        <begin position="1"/>
        <end position="74"/>
    </location>
</feature>
<protein>
    <submittedName>
        <fullName evidence="2">Ferrous iron transport protein A</fullName>
    </submittedName>
</protein>
<reference evidence="2" key="1">
    <citation type="submission" date="2021-06" db="EMBL/GenBank/DDBJ databases">
        <title>Vibrio nov. sp., novel gut bacterium isolated from Yellow Sea oyster.</title>
        <authorList>
            <person name="Muhammad N."/>
            <person name="Nguyen T.H."/>
            <person name="Lee Y.-J."/>
            <person name="Ko J."/>
            <person name="Kim S.-G."/>
        </authorList>
    </citation>
    <scope>NUCLEOTIDE SEQUENCE</scope>
    <source>
        <strain evidence="2">OG9-811</strain>
    </source>
</reference>
<dbReference type="Proteomes" id="UP000694232">
    <property type="component" value="Chromosome 1"/>
</dbReference>
<name>A0A975UAC1_9VIBR</name>
<dbReference type="EMBL" id="CP076643">
    <property type="protein sequence ID" value="QXO18144.1"/>
    <property type="molecule type" value="Genomic_DNA"/>
</dbReference>
<dbReference type="SMART" id="SM00899">
    <property type="entry name" value="FeoA"/>
    <property type="match status" value="1"/>
</dbReference>
<evidence type="ECO:0000259" key="1">
    <source>
        <dbReference type="SMART" id="SM00899"/>
    </source>
</evidence>
<dbReference type="PANTHER" id="PTHR42954">
    <property type="entry name" value="FE(2+) TRANSPORT PROTEIN A"/>
    <property type="match status" value="1"/>
</dbReference>
<dbReference type="RefSeq" id="WP_218562834.1">
    <property type="nucleotide sequence ID" value="NZ_CP076643.1"/>
</dbReference>
<dbReference type="InterPro" id="IPR007167">
    <property type="entry name" value="Fe-transptr_FeoA-like"/>
</dbReference>
<gene>
    <name evidence="2" type="ORF">KNV97_07595</name>
</gene>
<evidence type="ECO:0000313" key="3">
    <source>
        <dbReference type="Proteomes" id="UP000694232"/>
    </source>
</evidence>
<keyword evidence="3" id="KW-1185">Reference proteome</keyword>
<dbReference type="AlphaFoldDB" id="A0A975UAC1"/>
<sequence length="76" mass="8050">MKLSDLQPGQSGQVVALNGLSVEVRKKLMVMGVLPATRVTVIRHAPMGDPLQIEVRGVSIAVRESIAAAIEVECGQ</sequence>
<evidence type="ECO:0000313" key="2">
    <source>
        <dbReference type="EMBL" id="QXO18144.1"/>
    </source>
</evidence>
<dbReference type="InterPro" id="IPR052713">
    <property type="entry name" value="FeoA"/>
</dbReference>